<accession>A0A2Z5G438</accession>
<dbReference type="EMBL" id="CP030840">
    <property type="protein sequence ID" value="AXC13868.1"/>
    <property type="molecule type" value="Genomic_DNA"/>
</dbReference>
<keyword evidence="1" id="KW-1133">Transmembrane helix</keyword>
<reference evidence="2 3" key="1">
    <citation type="journal article" date="2018" name="Front. Microbiol.">
        <title>Hydrolytic Capabilities as a Key to Environmental Success: Chitinolytic and Cellulolytic Acidobacteria From Acidic Sub-arctic Soils and Boreal Peatlands.</title>
        <authorList>
            <person name="Belova S.E."/>
            <person name="Ravin N.V."/>
            <person name="Pankratov T.A."/>
            <person name="Rakitin A.L."/>
            <person name="Ivanova A.A."/>
            <person name="Beletsky A.V."/>
            <person name="Mardanov A.V."/>
            <person name="Sinninghe Damste J.S."/>
            <person name="Dedysh S.N."/>
        </authorList>
    </citation>
    <scope>NUCLEOTIDE SEQUENCE [LARGE SCALE GENOMIC DNA]</scope>
    <source>
        <strain evidence="2 3">SBC82</strain>
    </source>
</reference>
<organism evidence="2 3">
    <name type="scientific">Acidisarcina polymorpha</name>
    <dbReference type="NCBI Taxonomy" id="2211140"/>
    <lineage>
        <taxon>Bacteria</taxon>
        <taxon>Pseudomonadati</taxon>
        <taxon>Acidobacteriota</taxon>
        <taxon>Terriglobia</taxon>
        <taxon>Terriglobales</taxon>
        <taxon>Acidobacteriaceae</taxon>
        <taxon>Acidisarcina</taxon>
    </lineage>
</organism>
<feature type="transmembrane region" description="Helical" evidence="1">
    <location>
        <begin position="6"/>
        <end position="22"/>
    </location>
</feature>
<dbReference type="Proteomes" id="UP000253606">
    <property type="component" value="Chromosome"/>
</dbReference>
<feature type="transmembrane region" description="Helical" evidence="1">
    <location>
        <begin position="29"/>
        <end position="47"/>
    </location>
</feature>
<feature type="transmembrane region" description="Helical" evidence="1">
    <location>
        <begin position="67"/>
        <end position="85"/>
    </location>
</feature>
<sequence>MTQIEVIAGSFFAVFLVALVVRDLARVNVGVAALVSAYCVVTGSLAYRGALLSTAERLPPAALIDGQFLMLLLVASTLAPGMKAWRKIPVERFFAWHSIRMPMGVLNAYGRSHGRTGFFRSARSAVWMGRRGR</sequence>
<protein>
    <submittedName>
        <fullName evidence="2">Uncharacterized protein</fullName>
    </submittedName>
</protein>
<evidence type="ECO:0000313" key="2">
    <source>
        <dbReference type="EMBL" id="AXC13868.1"/>
    </source>
</evidence>
<keyword evidence="1" id="KW-0472">Membrane</keyword>
<keyword evidence="1" id="KW-0812">Transmembrane</keyword>
<name>A0A2Z5G438_9BACT</name>
<dbReference type="AlphaFoldDB" id="A0A2Z5G438"/>
<gene>
    <name evidence="2" type="ORF">ACPOL_4596</name>
</gene>
<evidence type="ECO:0000256" key="1">
    <source>
        <dbReference type="SAM" id="Phobius"/>
    </source>
</evidence>
<evidence type="ECO:0000313" key="3">
    <source>
        <dbReference type="Proteomes" id="UP000253606"/>
    </source>
</evidence>
<dbReference type="KEGG" id="abas:ACPOL_4596"/>
<dbReference type="RefSeq" id="WP_114208766.1">
    <property type="nucleotide sequence ID" value="NZ_CP030840.1"/>
</dbReference>
<proteinExistence type="predicted"/>
<keyword evidence="3" id="KW-1185">Reference proteome</keyword>